<dbReference type="RefSeq" id="WP_012487957.1">
    <property type="nucleotide sequence ID" value="NC_010995.1"/>
</dbReference>
<accession>B3PJZ7</accession>
<dbReference type="Proteomes" id="UP000001036">
    <property type="component" value="Chromosome"/>
</dbReference>
<dbReference type="InterPro" id="IPR007428">
    <property type="entry name" value="MlaA"/>
</dbReference>
<organism evidence="3 4">
    <name type="scientific">Cellvibrio japonicus (strain Ueda107)</name>
    <name type="common">Pseudomonas fluorescens subsp. cellulosa</name>
    <dbReference type="NCBI Taxonomy" id="498211"/>
    <lineage>
        <taxon>Bacteria</taxon>
        <taxon>Pseudomonadati</taxon>
        <taxon>Pseudomonadota</taxon>
        <taxon>Gammaproteobacteria</taxon>
        <taxon>Cellvibrionales</taxon>
        <taxon>Cellvibrionaceae</taxon>
        <taxon>Cellvibrio</taxon>
    </lineage>
</organism>
<dbReference type="GO" id="GO:0120010">
    <property type="term" value="P:intermembrane phospholipid transfer"/>
    <property type="evidence" value="ECO:0007669"/>
    <property type="project" value="TreeGrafter"/>
</dbReference>
<dbReference type="eggNOG" id="COG2853">
    <property type="taxonomic scope" value="Bacteria"/>
</dbReference>
<evidence type="ECO:0000256" key="2">
    <source>
        <dbReference type="ARBA" id="ARBA00022729"/>
    </source>
</evidence>
<reference evidence="3 4" key="1">
    <citation type="journal article" date="2008" name="J. Bacteriol.">
        <title>Insights into plant cell wall degradation from the genome sequence of the soil bacterium Cellvibrio japonicus.</title>
        <authorList>
            <person name="Deboy R.T."/>
            <person name="Mongodin E.F."/>
            <person name="Fouts D.E."/>
            <person name="Tailford L.E."/>
            <person name="Khouri H."/>
            <person name="Emerson J.B."/>
            <person name="Mohamoud Y."/>
            <person name="Watkins K."/>
            <person name="Henrissat B."/>
            <person name="Gilbert H.J."/>
            <person name="Nelson K.E."/>
        </authorList>
    </citation>
    <scope>NUCLEOTIDE SEQUENCE [LARGE SCALE GENOMIC DNA]</scope>
    <source>
        <strain evidence="3 4">Ueda107</strain>
    </source>
</reference>
<keyword evidence="3" id="KW-0449">Lipoprotein</keyword>
<dbReference type="AlphaFoldDB" id="B3PJZ7"/>
<evidence type="ECO:0000313" key="4">
    <source>
        <dbReference type="Proteomes" id="UP000001036"/>
    </source>
</evidence>
<dbReference type="PANTHER" id="PTHR30035:SF3">
    <property type="entry name" value="INTERMEMBRANE PHOSPHOLIPID TRANSPORT SYSTEM LIPOPROTEIN MLAA"/>
    <property type="match status" value="1"/>
</dbReference>
<evidence type="ECO:0000256" key="1">
    <source>
        <dbReference type="ARBA" id="ARBA00010634"/>
    </source>
</evidence>
<dbReference type="HOGENOM" id="CLU_059326_2_1_6"/>
<dbReference type="GO" id="GO:0016020">
    <property type="term" value="C:membrane"/>
    <property type="evidence" value="ECO:0007669"/>
    <property type="project" value="InterPro"/>
</dbReference>
<name>B3PJZ7_CELJU</name>
<sequence>MNALSLYIPFTPSINPRLSGLATVLALGMVLGGGLLPVGAQAEEAAGEPVQEQPQQQEQVVQTVAVDEVDPWQGFNRRMFAFNDVTDRYLLRPLAIGYKTIMPDPLERGVSNIFNNVMEVPSIINGSLQGNFSGAAYYSGRLLVNTTLGLGGLLDVAQHMNLPARDREDFGQTLAVWGVNAGPYVVLPFLGPSTVRDGFARPVDWYADPTTYIDHVRTENTVLGVSILNTRASLLELEKNLTGDKYTFIRDAYLQRREYLIHNGEIEDSFGTGESFEFEDFDSEEF</sequence>
<keyword evidence="2" id="KW-0732">Signal</keyword>
<dbReference type="STRING" id="498211.CJA_2359"/>
<comment type="similarity">
    <text evidence="1">Belongs to the MlaA family.</text>
</comment>
<keyword evidence="4" id="KW-1185">Reference proteome</keyword>
<dbReference type="PANTHER" id="PTHR30035">
    <property type="entry name" value="LIPOPROTEIN VACJ-RELATED"/>
    <property type="match status" value="1"/>
</dbReference>
<proteinExistence type="inferred from homology"/>
<evidence type="ECO:0000313" key="3">
    <source>
        <dbReference type="EMBL" id="ACE84920.1"/>
    </source>
</evidence>
<protein>
    <submittedName>
        <fullName evidence="3">VacJ lipoprotein</fullName>
    </submittedName>
</protein>
<dbReference type="EMBL" id="CP000934">
    <property type="protein sequence ID" value="ACE84920.1"/>
    <property type="molecule type" value="Genomic_DNA"/>
</dbReference>
<gene>
    <name evidence="3" type="primary">vacJ</name>
    <name evidence="3" type="ordered locus">CJA_2359</name>
</gene>
<dbReference type="PRINTS" id="PR01805">
    <property type="entry name" value="VACJLIPOPROT"/>
</dbReference>
<dbReference type="KEGG" id="cja:CJA_2359"/>
<dbReference type="Pfam" id="PF04333">
    <property type="entry name" value="MlaA"/>
    <property type="match status" value="1"/>
</dbReference>